<dbReference type="GO" id="GO:0042981">
    <property type="term" value="P:regulation of apoptotic process"/>
    <property type="evidence" value="ECO:0007669"/>
    <property type="project" value="InterPro"/>
</dbReference>
<reference evidence="2" key="2">
    <citation type="submission" date="2025-08" db="UniProtKB">
        <authorList>
            <consortium name="Ensembl"/>
        </authorList>
    </citation>
    <scope>IDENTIFICATION</scope>
</reference>
<accession>A0A671XAF5</accession>
<dbReference type="SUPFAM" id="SSF47986">
    <property type="entry name" value="DEATH domain"/>
    <property type="match status" value="1"/>
</dbReference>
<dbReference type="InterPro" id="IPR011029">
    <property type="entry name" value="DEATH-like_dom_sf"/>
</dbReference>
<dbReference type="PROSITE" id="PS50209">
    <property type="entry name" value="CARD"/>
    <property type="match status" value="1"/>
</dbReference>
<protein>
    <recommendedName>
        <fullName evidence="1">CARD domain-containing protein</fullName>
    </recommendedName>
</protein>
<reference evidence="2" key="3">
    <citation type="submission" date="2025-09" db="UniProtKB">
        <authorList>
            <consortium name="Ensembl"/>
        </authorList>
    </citation>
    <scope>IDENTIFICATION</scope>
</reference>
<dbReference type="AlphaFoldDB" id="A0A671XAF5"/>
<dbReference type="GeneTree" id="ENSGT00940000176854"/>
<dbReference type="Pfam" id="PF00619">
    <property type="entry name" value="CARD"/>
    <property type="match status" value="1"/>
</dbReference>
<reference evidence="2" key="1">
    <citation type="submission" date="2021-04" db="EMBL/GenBank/DDBJ databases">
        <authorList>
            <consortium name="Wellcome Sanger Institute Data Sharing"/>
        </authorList>
    </citation>
    <scope>NUCLEOTIDE SEQUENCE [LARGE SCALE GENOMIC DNA]</scope>
</reference>
<keyword evidence="3" id="KW-1185">Reference proteome</keyword>
<dbReference type="Gene3D" id="1.10.533.10">
    <property type="entry name" value="Death Domain, Fas"/>
    <property type="match status" value="1"/>
</dbReference>
<dbReference type="InParanoid" id="A0A671XAF5"/>
<dbReference type="Ensembl" id="ENSSAUT00010050563.1">
    <property type="protein sequence ID" value="ENSSAUP00010048074.1"/>
    <property type="gene ID" value="ENSSAUG00010020018.1"/>
</dbReference>
<name>A0A671XAF5_SPAAU</name>
<dbReference type="Proteomes" id="UP000472265">
    <property type="component" value="Chromosome 19"/>
</dbReference>
<evidence type="ECO:0000259" key="1">
    <source>
        <dbReference type="PROSITE" id="PS50209"/>
    </source>
</evidence>
<feature type="domain" description="CARD" evidence="1">
    <location>
        <begin position="1"/>
        <end position="73"/>
    </location>
</feature>
<sequence length="82" mass="9512">MRRLQDVASAMNNLQRSLLDKLFEKKVLTDSERETADEMQNRGDKARFVLDTVRRKGEAASSEMIEFLREVDPFLCKHIGLI</sequence>
<dbReference type="InterPro" id="IPR001315">
    <property type="entry name" value="CARD"/>
</dbReference>
<evidence type="ECO:0000313" key="2">
    <source>
        <dbReference type="Ensembl" id="ENSSAUP00010048074.1"/>
    </source>
</evidence>
<organism evidence="2 3">
    <name type="scientific">Sparus aurata</name>
    <name type="common">Gilthead sea bream</name>
    <dbReference type="NCBI Taxonomy" id="8175"/>
    <lineage>
        <taxon>Eukaryota</taxon>
        <taxon>Metazoa</taxon>
        <taxon>Chordata</taxon>
        <taxon>Craniata</taxon>
        <taxon>Vertebrata</taxon>
        <taxon>Euteleostomi</taxon>
        <taxon>Actinopterygii</taxon>
        <taxon>Neopterygii</taxon>
        <taxon>Teleostei</taxon>
        <taxon>Neoteleostei</taxon>
        <taxon>Acanthomorphata</taxon>
        <taxon>Eupercaria</taxon>
        <taxon>Spariformes</taxon>
        <taxon>Sparidae</taxon>
        <taxon>Sparus</taxon>
    </lineage>
</organism>
<proteinExistence type="predicted"/>
<evidence type="ECO:0000313" key="3">
    <source>
        <dbReference type="Proteomes" id="UP000472265"/>
    </source>
</evidence>